<sequence>MERFIAGLLCSLLVLVLVLQSNAEGVTPLLQDINPDAFLDVPELITKYGYPVESHTVTTEDGYILTMHRIPYGKISSDVTSRPAVMVQHGLFSSSADWIVMGPGKGLGWPRLATSDSDRFQNAFVSVFRSQRQIRSPLFLMEVATLAFGSQPVARTMDTCEKSPPVHPTETRTLISPSSAVKLNTTGALANYATVAGINEVNALSDV</sequence>
<organism evidence="3">
    <name type="scientific">Timema tahoe</name>
    <dbReference type="NCBI Taxonomy" id="61484"/>
    <lineage>
        <taxon>Eukaryota</taxon>
        <taxon>Metazoa</taxon>
        <taxon>Ecdysozoa</taxon>
        <taxon>Arthropoda</taxon>
        <taxon>Hexapoda</taxon>
        <taxon>Insecta</taxon>
        <taxon>Pterygota</taxon>
        <taxon>Neoptera</taxon>
        <taxon>Polyneoptera</taxon>
        <taxon>Phasmatodea</taxon>
        <taxon>Timematodea</taxon>
        <taxon>Timematoidea</taxon>
        <taxon>Timematidae</taxon>
        <taxon>Timema</taxon>
    </lineage>
</organism>
<dbReference type="SUPFAM" id="SSF53474">
    <property type="entry name" value="alpha/beta-Hydrolases"/>
    <property type="match status" value="1"/>
</dbReference>
<proteinExistence type="predicted"/>
<feature type="domain" description="Partial AB-hydrolase lipase" evidence="2">
    <location>
        <begin position="41"/>
        <end position="101"/>
    </location>
</feature>
<dbReference type="AlphaFoldDB" id="A0A7R9ISD6"/>
<dbReference type="GO" id="GO:0006629">
    <property type="term" value="P:lipid metabolic process"/>
    <property type="evidence" value="ECO:0007669"/>
    <property type="project" value="InterPro"/>
</dbReference>
<evidence type="ECO:0000259" key="2">
    <source>
        <dbReference type="Pfam" id="PF04083"/>
    </source>
</evidence>
<dbReference type="InterPro" id="IPR006693">
    <property type="entry name" value="AB_hydrolase_lipase"/>
</dbReference>
<gene>
    <name evidence="3" type="ORF">TTEB3V08_LOCUS11488</name>
</gene>
<protein>
    <recommendedName>
        <fullName evidence="2">Partial AB-hydrolase lipase domain-containing protein</fullName>
    </recommendedName>
</protein>
<evidence type="ECO:0000256" key="1">
    <source>
        <dbReference type="SAM" id="SignalP"/>
    </source>
</evidence>
<dbReference type="PANTHER" id="PTHR11005">
    <property type="entry name" value="LYSOSOMAL ACID LIPASE-RELATED"/>
    <property type="match status" value="1"/>
</dbReference>
<keyword evidence="1" id="KW-0732">Signal</keyword>
<feature type="chain" id="PRO_5030806559" description="Partial AB-hydrolase lipase domain-containing protein" evidence="1">
    <location>
        <begin position="24"/>
        <end position="207"/>
    </location>
</feature>
<name>A0A7R9ISD6_9NEOP</name>
<dbReference type="Pfam" id="PF04083">
    <property type="entry name" value="Abhydro_lipase"/>
    <property type="match status" value="1"/>
</dbReference>
<evidence type="ECO:0000313" key="3">
    <source>
        <dbReference type="EMBL" id="CAD7463606.1"/>
    </source>
</evidence>
<dbReference type="EMBL" id="OE008566">
    <property type="protein sequence ID" value="CAD7463606.1"/>
    <property type="molecule type" value="Genomic_DNA"/>
</dbReference>
<reference evidence="3" key="1">
    <citation type="submission" date="2020-11" db="EMBL/GenBank/DDBJ databases">
        <authorList>
            <person name="Tran Van P."/>
        </authorList>
    </citation>
    <scope>NUCLEOTIDE SEQUENCE</scope>
</reference>
<accession>A0A7R9ISD6</accession>
<dbReference type="InterPro" id="IPR029058">
    <property type="entry name" value="AB_hydrolase_fold"/>
</dbReference>
<dbReference type="Gene3D" id="3.40.50.1820">
    <property type="entry name" value="alpha/beta hydrolase"/>
    <property type="match status" value="1"/>
</dbReference>
<feature type="signal peptide" evidence="1">
    <location>
        <begin position="1"/>
        <end position="23"/>
    </location>
</feature>